<dbReference type="AlphaFoldDB" id="A0AAV4MIH5"/>
<sequence length="77" mass="8875">MISKISLSVPNPVLWIRHIRVLLQAWDSLRVKNAPPRQVVSPPEGWLTLKYWCVVRHLPSKIRMCVDLYGATQDLPS</sequence>
<name>A0AAV4MIH5_CAEEX</name>
<proteinExistence type="predicted"/>
<comment type="caution">
    <text evidence="1">The sequence shown here is derived from an EMBL/GenBank/DDBJ whole genome shotgun (WGS) entry which is preliminary data.</text>
</comment>
<evidence type="ECO:0000313" key="2">
    <source>
        <dbReference type="Proteomes" id="UP001054945"/>
    </source>
</evidence>
<gene>
    <name evidence="1" type="ORF">CEXT_190561</name>
</gene>
<protein>
    <submittedName>
        <fullName evidence="1">Uncharacterized protein</fullName>
    </submittedName>
</protein>
<dbReference type="EMBL" id="BPLR01019753">
    <property type="protein sequence ID" value="GIX71427.1"/>
    <property type="molecule type" value="Genomic_DNA"/>
</dbReference>
<organism evidence="1 2">
    <name type="scientific">Caerostris extrusa</name>
    <name type="common">Bark spider</name>
    <name type="synonym">Caerostris bankana</name>
    <dbReference type="NCBI Taxonomy" id="172846"/>
    <lineage>
        <taxon>Eukaryota</taxon>
        <taxon>Metazoa</taxon>
        <taxon>Ecdysozoa</taxon>
        <taxon>Arthropoda</taxon>
        <taxon>Chelicerata</taxon>
        <taxon>Arachnida</taxon>
        <taxon>Araneae</taxon>
        <taxon>Araneomorphae</taxon>
        <taxon>Entelegynae</taxon>
        <taxon>Araneoidea</taxon>
        <taxon>Araneidae</taxon>
        <taxon>Caerostris</taxon>
    </lineage>
</organism>
<evidence type="ECO:0000313" key="1">
    <source>
        <dbReference type="EMBL" id="GIX71427.1"/>
    </source>
</evidence>
<reference evidence="1 2" key="1">
    <citation type="submission" date="2021-06" db="EMBL/GenBank/DDBJ databases">
        <title>Caerostris extrusa draft genome.</title>
        <authorList>
            <person name="Kono N."/>
            <person name="Arakawa K."/>
        </authorList>
    </citation>
    <scope>NUCLEOTIDE SEQUENCE [LARGE SCALE GENOMIC DNA]</scope>
</reference>
<accession>A0AAV4MIH5</accession>
<keyword evidence="2" id="KW-1185">Reference proteome</keyword>
<dbReference type="Proteomes" id="UP001054945">
    <property type="component" value="Unassembled WGS sequence"/>
</dbReference>